<feature type="compositionally biased region" description="Low complexity" evidence="1">
    <location>
        <begin position="33"/>
        <end position="46"/>
    </location>
</feature>
<evidence type="ECO:0000256" key="2">
    <source>
        <dbReference type="SAM" id="Phobius"/>
    </source>
</evidence>
<evidence type="ECO:0000313" key="3">
    <source>
        <dbReference type="EMBL" id="NUU16761.1"/>
    </source>
</evidence>
<evidence type="ECO:0000313" key="4">
    <source>
        <dbReference type="Proteomes" id="UP000565724"/>
    </source>
</evidence>
<feature type="compositionally biased region" description="Acidic residues" evidence="1">
    <location>
        <begin position="47"/>
        <end position="59"/>
    </location>
</feature>
<name>A0A7Y6DVS7_9CELL</name>
<dbReference type="EMBL" id="JABMCI010000054">
    <property type="protein sequence ID" value="NUU16761.1"/>
    <property type="molecule type" value="Genomic_DNA"/>
</dbReference>
<reference evidence="3 4" key="1">
    <citation type="submission" date="2020-05" db="EMBL/GenBank/DDBJ databases">
        <title>Genome Sequencing of Type Strains.</title>
        <authorList>
            <person name="Lemaire J.F."/>
            <person name="Inderbitzin P."/>
            <person name="Gregorio O.A."/>
            <person name="Collins S.B."/>
            <person name="Wespe N."/>
            <person name="Knight-Connoni V."/>
        </authorList>
    </citation>
    <scope>NUCLEOTIDE SEQUENCE [LARGE SCALE GENOMIC DNA]</scope>
    <source>
        <strain evidence="3 4">ATCC 25174</strain>
    </source>
</reference>
<organism evidence="3 4">
    <name type="scientific">Cellulomonas humilata</name>
    <dbReference type="NCBI Taxonomy" id="144055"/>
    <lineage>
        <taxon>Bacteria</taxon>
        <taxon>Bacillati</taxon>
        <taxon>Actinomycetota</taxon>
        <taxon>Actinomycetes</taxon>
        <taxon>Micrococcales</taxon>
        <taxon>Cellulomonadaceae</taxon>
        <taxon>Cellulomonas</taxon>
    </lineage>
</organism>
<feature type="transmembrane region" description="Helical" evidence="2">
    <location>
        <begin position="592"/>
        <end position="610"/>
    </location>
</feature>
<feature type="transmembrane region" description="Helical" evidence="2">
    <location>
        <begin position="520"/>
        <end position="539"/>
    </location>
</feature>
<keyword evidence="2" id="KW-0812">Transmembrane</keyword>
<dbReference type="Proteomes" id="UP000565724">
    <property type="component" value="Unassembled WGS sequence"/>
</dbReference>
<dbReference type="RefSeq" id="WP_175346639.1">
    <property type="nucleotide sequence ID" value="NZ_JABMCI010000054.1"/>
</dbReference>
<feature type="region of interest" description="Disordered" evidence="1">
    <location>
        <begin position="33"/>
        <end position="71"/>
    </location>
</feature>
<sequence length="638" mass="66249">MADRICPACGAPNTATATFCRVCDTYIDWTDPTTAPTADPADGATGEPDEASAEPDEAETPTATRRDPRAEVPVVTVDDTVVVVAPGAPGTTTVDLRNASDIVDGIVIHPEAAPSWLVVTHDDAHLMPGESRAVGVTFTTRPGVLVVAQETSVPLVVRSSVDPEKLTQVVVRVAVPRVGPPPTVSSRPALVHLQDTTDGWFTVSFDNRGANFPRRYRLALHDPEDVVRAHFLPPVVDVPAGETVDVGVRFAAPAPEPGRDVTRQLTVTGTGDDEPVSATATLTQRTSAAPVHVPVTLRLEPSHLRATDGEAPVFDVLVDNRAGHSGARVTLTGRDAQGAVAFSFAETRVVVAPGTVATVRARARSTPPAPGTTESRPFAVVANDGTSEVETAGILEVSARAAPITTARIRVEPATLATEHRQGSFLVQVDNRHGADTLQVQLAGADEFGRARLTFTPPVMAIAPGQVGTARLVVDSPTPPAGKTSSRRLRVSASDGRAAIEAEAVLAQSTPDHRPAAKRWLVVLGALLAMVGALIPWLGEMIDPDSIVRDATNAFGGDASAYAGTATAGSTVLVFLLALLMLLGLNGSSGRGIRFAALLMVIVAVAAAVVGADTRGLPLVLLGAVFGFIGGVLARSPR</sequence>
<gene>
    <name evidence="3" type="ORF">HP550_05800</name>
</gene>
<evidence type="ECO:0000256" key="1">
    <source>
        <dbReference type="SAM" id="MobiDB-lite"/>
    </source>
</evidence>
<feature type="transmembrane region" description="Helical" evidence="2">
    <location>
        <begin position="559"/>
        <end position="585"/>
    </location>
</feature>
<dbReference type="AlphaFoldDB" id="A0A7Y6DVS7"/>
<proteinExistence type="predicted"/>
<feature type="transmembrane region" description="Helical" evidence="2">
    <location>
        <begin position="616"/>
        <end position="634"/>
    </location>
</feature>
<accession>A0A7Y6DVS7</accession>
<protein>
    <submittedName>
        <fullName evidence="3">Zinc ribbon domain-containing protein</fullName>
    </submittedName>
</protein>
<keyword evidence="2" id="KW-0472">Membrane</keyword>
<dbReference type="InterPro" id="IPR008962">
    <property type="entry name" value="PapD-like_sf"/>
</dbReference>
<keyword evidence="2" id="KW-1133">Transmembrane helix</keyword>
<keyword evidence="4" id="KW-1185">Reference proteome</keyword>
<dbReference type="SUPFAM" id="SSF49354">
    <property type="entry name" value="PapD-like"/>
    <property type="match status" value="1"/>
</dbReference>
<comment type="caution">
    <text evidence="3">The sequence shown here is derived from an EMBL/GenBank/DDBJ whole genome shotgun (WGS) entry which is preliminary data.</text>
</comment>